<dbReference type="PANTHER" id="PTHR45947">
    <property type="entry name" value="SULFOQUINOVOSYL TRANSFERASE SQD2"/>
    <property type="match status" value="1"/>
</dbReference>
<dbReference type="EMBL" id="QZKI01000062">
    <property type="protein sequence ID" value="RJP71112.1"/>
    <property type="molecule type" value="Genomic_DNA"/>
</dbReference>
<reference evidence="3 4" key="1">
    <citation type="journal article" date="2017" name="ISME J.">
        <title>Energy and carbon metabolisms in a deep terrestrial subsurface fluid microbial community.</title>
        <authorList>
            <person name="Momper L."/>
            <person name="Jungbluth S.P."/>
            <person name="Lee M.D."/>
            <person name="Amend J.P."/>
        </authorList>
    </citation>
    <scope>NUCLEOTIDE SEQUENCE [LARGE SCALE GENOMIC DNA]</scope>
    <source>
        <strain evidence="3">SURF_17</strain>
    </source>
</reference>
<dbReference type="GO" id="GO:0016757">
    <property type="term" value="F:glycosyltransferase activity"/>
    <property type="evidence" value="ECO:0007669"/>
    <property type="project" value="InterPro"/>
</dbReference>
<feature type="domain" description="Glycosyltransferase subfamily 4-like N-terminal" evidence="2">
    <location>
        <begin position="87"/>
        <end position="206"/>
    </location>
</feature>
<accession>A0A419F002</accession>
<dbReference type="InterPro" id="IPR001296">
    <property type="entry name" value="Glyco_trans_1"/>
</dbReference>
<dbReference type="Pfam" id="PF13439">
    <property type="entry name" value="Glyco_transf_4"/>
    <property type="match status" value="1"/>
</dbReference>
<proteinExistence type="predicted"/>
<dbReference type="AlphaFoldDB" id="A0A419F002"/>
<dbReference type="CDD" id="cd03794">
    <property type="entry name" value="GT4_WbuB-like"/>
    <property type="match status" value="1"/>
</dbReference>
<dbReference type="PANTHER" id="PTHR45947:SF3">
    <property type="entry name" value="SULFOQUINOVOSYL TRANSFERASE SQD2"/>
    <property type="match status" value="1"/>
</dbReference>
<evidence type="ECO:0000259" key="1">
    <source>
        <dbReference type="Pfam" id="PF00534"/>
    </source>
</evidence>
<dbReference type="InterPro" id="IPR028098">
    <property type="entry name" value="Glyco_trans_4-like_N"/>
</dbReference>
<dbReference type="Gene3D" id="3.40.50.2000">
    <property type="entry name" value="Glycogen Phosphorylase B"/>
    <property type="match status" value="2"/>
</dbReference>
<evidence type="ECO:0000259" key="2">
    <source>
        <dbReference type="Pfam" id="PF13439"/>
    </source>
</evidence>
<keyword evidence="3" id="KW-0808">Transferase</keyword>
<feature type="domain" description="Glycosyl transferase family 1" evidence="1">
    <location>
        <begin position="224"/>
        <end position="383"/>
    </location>
</feature>
<gene>
    <name evidence="3" type="ORF">C4532_08175</name>
</gene>
<evidence type="ECO:0000313" key="3">
    <source>
        <dbReference type="EMBL" id="RJP71112.1"/>
    </source>
</evidence>
<protein>
    <submittedName>
        <fullName evidence="3">Glycosyltransferase</fullName>
    </submittedName>
</protein>
<dbReference type="InterPro" id="IPR050194">
    <property type="entry name" value="Glycosyltransferase_grp1"/>
</dbReference>
<name>A0A419F002_9BACT</name>
<dbReference type="Proteomes" id="UP000285961">
    <property type="component" value="Unassembled WGS sequence"/>
</dbReference>
<comment type="caution">
    <text evidence="3">The sequence shown here is derived from an EMBL/GenBank/DDBJ whole genome shotgun (WGS) entry which is preliminary data.</text>
</comment>
<dbReference type="Pfam" id="PF00534">
    <property type="entry name" value="Glycos_transf_1"/>
    <property type="match status" value="1"/>
</dbReference>
<sequence length="407" mass="46349">MKVLHVFSNIHDISGYQVRSKYVLDNQKRMGLDLAAASMWDGTSGGGKIFNGNVPVFLFDVREGFKKLPNIPIPIPYLREAGREVRRYAVRRIFRSYLSQVIERTRPDIVHAHSSWKTALQAFAAARRARLPFLYEIRGVWEETAVAEREISRLGFEYVRSRFHENHLIRESDAIVTLSEGLKQDLCARGGNPNRISVIPNGVDTAEFMPVPRDVQLAESLACGQRTIVGYISSLRKLEGIKYLVQAMRKVDECICAVIVGDGSERESLERYARDLGVQDRIKFVGSVPHAGIARYYSIIDIFVVPRIRQKVCELVTPLKPLEAMAMGKCLLMSDVGGLRELASEEETAQFFEPENSESLADKLRLLVADAELRRKMGEKARRYVVEKRDWRGLVNQYIPIYENLMR</sequence>
<organism evidence="3 4">
    <name type="scientific">Candidatus Abyssobacteria bacterium SURF_17</name>
    <dbReference type="NCBI Taxonomy" id="2093361"/>
    <lineage>
        <taxon>Bacteria</taxon>
        <taxon>Pseudomonadati</taxon>
        <taxon>Candidatus Hydrogenedentota</taxon>
        <taxon>Candidatus Abyssobacteria</taxon>
    </lineage>
</organism>
<evidence type="ECO:0000313" key="4">
    <source>
        <dbReference type="Proteomes" id="UP000285961"/>
    </source>
</evidence>
<dbReference type="SUPFAM" id="SSF53756">
    <property type="entry name" value="UDP-Glycosyltransferase/glycogen phosphorylase"/>
    <property type="match status" value="1"/>
</dbReference>